<name>A0A9C7PSA0_9RHOD</name>
<feature type="coiled-coil region" evidence="1">
    <location>
        <begin position="86"/>
        <end position="113"/>
    </location>
</feature>
<organism evidence="2 3">
    <name type="scientific">Galdieria partita</name>
    <dbReference type="NCBI Taxonomy" id="83374"/>
    <lineage>
        <taxon>Eukaryota</taxon>
        <taxon>Rhodophyta</taxon>
        <taxon>Bangiophyceae</taxon>
        <taxon>Galdieriales</taxon>
        <taxon>Galdieriaceae</taxon>
        <taxon>Galdieria</taxon>
    </lineage>
</organism>
<dbReference type="Proteomes" id="UP001061958">
    <property type="component" value="Unassembled WGS sequence"/>
</dbReference>
<evidence type="ECO:0000256" key="1">
    <source>
        <dbReference type="SAM" id="Coils"/>
    </source>
</evidence>
<keyword evidence="1" id="KW-0175">Coiled coil</keyword>
<reference evidence="2" key="1">
    <citation type="journal article" date="2022" name="Proc. Natl. Acad. Sci. U.S.A.">
        <title>Life cycle and functional genomics of the unicellular red alga Galdieria for elucidating algal and plant evolution and industrial use.</title>
        <authorList>
            <person name="Hirooka S."/>
            <person name="Itabashi T."/>
            <person name="Ichinose T.M."/>
            <person name="Onuma R."/>
            <person name="Fujiwara T."/>
            <person name="Yamashita S."/>
            <person name="Jong L.W."/>
            <person name="Tomita R."/>
            <person name="Iwane A.H."/>
            <person name="Miyagishima S.Y."/>
        </authorList>
    </citation>
    <scope>NUCLEOTIDE SEQUENCE</scope>
    <source>
        <strain evidence="2">NBRC 102759</strain>
    </source>
</reference>
<evidence type="ECO:0000313" key="2">
    <source>
        <dbReference type="EMBL" id="GJQ09539.1"/>
    </source>
</evidence>
<accession>A0A9C7PSA0</accession>
<dbReference type="AlphaFoldDB" id="A0A9C7PSA0"/>
<sequence length="570" mass="67037">MSQLSTEKFQRWIREELDMKKPPSEAKLAKICKGTLASLWQQLVDNYTSKTTQKGFYNSFLMQENNLRSVHVDSKRQEQNNYDEESEEWKYEMNDYKQRLSVLEKDIYSLEQQIQLVHCRQTLTRRTCDPFSAFVQEMVKHLEQMNERISQYNLIESFAESSFENVNIEKLILHHSDTSSMMNTVSEFVQECMEPRTMGEFLTLLQQLVSQQDMVQSLKQCLYRSLGYEDFCFCFEEYQSSVDNQKLLLWNLQALLCDLRLKYTEYRKQLEEATLDKKYSSYDDCNQRSEEKDWIEACAYGEEEAERMLRNMQQELESNSSPWISDEELEDAFTQLIDSATQLEGHIYSWKSMDVDMQNICNALEQAIDMQSSRQKIQQLCHLSQKAADSMKDLIKLYKEKIDAIGSLEEYKTPVFSNHFVMTDKRMHNEDLDLKDSDALGQLSCVNKQHSKWQYYGDLERCETSGTLHDLLNYVIETQIKRDLSMTSYKARNFEYEMLKELISKEYDLTGMQQQVAQLQQHWTCEISPCIEHANIVLNNVVELLPNIRNLLDVWKSQPGLALTSNASSI</sequence>
<dbReference type="OrthoDB" id="10403681at2759"/>
<keyword evidence="3" id="KW-1185">Reference proteome</keyword>
<dbReference type="EMBL" id="BQMJ01000009">
    <property type="protein sequence ID" value="GJQ09539.1"/>
    <property type="molecule type" value="Genomic_DNA"/>
</dbReference>
<protein>
    <submittedName>
        <fullName evidence="2">Uncharacterized protein</fullName>
    </submittedName>
</protein>
<reference evidence="2" key="2">
    <citation type="submission" date="2022-01" db="EMBL/GenBank/DDBJ databases">
        <authorList>
            <person name="Hirooka S."/>
            <person name="Miyagishima S.Y."/>
        </authorList>
    </citation>
    <scope>NUCLEOTIDE SEQUENCE</scope>
    <source>
        <strain evidence="2">NBRC 102759</strain>
    </source>
</reference>
<evidence type="ECO:0000313" key="3">
    <source>
        <dbReference type="Proteomes" id="UP001061958"/>
    </source>
</evidence>
<comment type="caution">
    <text evidence="2">The sequence shown here is derived from an EMBL/GenBank/DDBJ whole genome shotgun (WGS) entry which is preliminary data.</text>
</comment>
<proteinExistence type="predicted"/>
<gene>
    <name evidence="2" type="ORF">GpartN1_g1330.t1</name>
</gene>